<dbReference type="VEuPathDB" id="FungiDB:BTJ68_11644"/>
<evidence type="ECO:0000313" key="2">
    <source>
        <dbReference type="Proteomes" id="UP000281677"/>
    </source>
</evidence>
<organism evidence="1 2">
    <name type="scientific">Hortaea werneckii</name>
    <name type="common">Black yeast</name>
    <name type="synonym">Cladosporium werneckii</name>
    <dbReference type="NCBI Taxonomy" id="91943"/>
    <lineage>
        <taxon>Eukaryota</taxon>
        <taxon>Fungi</taxon>
        <taxon>Dikarya</taxon>
        <taxon>Ascomycota</taxon>
        <taxon>Pezizomycotina</taxon>
        <taxon>Dothideomycetes</taxon>
        <taxon>Dothideomycetidae</taxon>
        <taxon>Mycosphaerellales</taxon>
        <taxon>Teratosphaeriaceae</taxon>
        <taxon>Hortaea</taxon>
    </lineage>
</organism>
<dbReference type="OrthoDB" id="3914591at2759"/>
<proteinExistence type="predicted"/>
<dbReference type="EMBL" id="QWIT01000535">
    <property type="protein sequence ID" value="RMZ22806.1"/>
    <property type="molecule type" value="Genomic_DNA"/>
</dbReference>
<dbReference type="Proteomes" id="UP000281677">
    <property type="component" value="Unassembled WGS sequence"/>
</dbReference>
<evidence type="ECO:0008006" key="3">
    <source>
        <dbReference type="Google" id="ProtNLM"/>
    </source>
</evidence>
<evidence type="ECO:0000313" key="1">
    <source>
        <dbReference type="EMBL" id="RMZ22806.1"/>
    </source>
</evidence>
<reference evidence="1 2" key="1">
    <citation type="journal article" date="2018" name="BMC Genomics">
        <title>Genomic evidence for intraspecific hybridization in a clonal and extremely halotolerant yeast.</title>
        <authorList>
            <person name="Gostincar C."/>
            <person name="Stajich J.E."/>
            <person name="Zupancic J."/>
            <person name="Zalar P."/>
            <person name="Gunde-Cimerman N."/>
        </authorList>
    </citation>
    <scope>NUCLEOTIDE SEQUENCE [LARGE SCALE GENOMIC DNA]</scope>
    <source>
        <strain evidence="1 2">EXF-120</strain>
    </source>
</reference>
<name>A0A3M7IBT2_HORWE</name>
<gene>
    <name evidence="1" type="ORF">D0859_13166</name>
</gene>
<accession>A0A3M7IBT2</accession>
<sequence length="639" mass="72093">MAEALGVAAGALGIASFSIQLADSVLKLKRFCGEVKGVPRKLQRLTTELEVMNEVLSTFTMDYEKLLATKNPLRKSLALCEAAVKDLASTITTIEDRLSRKKRIASIYVALRREEVDDLVENMERTRNLLDFVSRVYLEAQRQDELSSILVHCRMSGSATLSLAGGPAVSQATVDDGPVVQRKSQAVRRSPVPVSRRLVGSQVLEYRASWWLCSQVWELSVEQATSGWKFSLRFQRTLSEKHVIYEVCCYGDMDGLQSLLSDGEVLPDDKISTRYLPTLSLITFSAVLGNLNVVRYLLSQGVNARTLATEWNSTLSSILTMNLVYNNLTLDTIIEDVTFLSEQCVFEYRSSNPQGNDRPHDRGLGIDVLLRHRASWSMHDNLSIFGSIALCSPEASARFLHLVRPALKERAYFAAQADMPDPASLVHLLAECACAISWDDWRTYKHELASLIASGIHTGSCLHLLSRIGSGMTPLMHALLGAMKSFQCFPPNKANFDRGVAAVQHRMQRWLILLTMAGVDLLSYAKREARSFQRHWRTSQRVLWKFSLCHCEIVALRFGSTAAEWGLWVSHPGDCYSGTFWDMVEHPERSIPGTWTEYEEFDPEPSARRNTRFRRGYGTYKLLDSDRVRWPNDLDFFED</sequence>
<dbReference type="AlphaFoldDB" id="A0A3M7IBT2"/>
<comment type="caution">
    <text evidence="1">The sequence shown here is derived from an EMBL/GenBank/DDBJ whole genome shotgun (WGS) entry which is preliminary data.</text>
</comment>
<protein>
    <recommendedName>
        <fullName evidence="3">Fungal N-terminal domain-containing protein</fullName>
    </recommendedName>
</protein>